<protein>
    <recommendedName>
        <fullName evidence="3">Disease resistance protein At4g27190-like leucine-rich repeats domain-containing protein</fullName>
    </recommendedName>
</protein>
<keyword evidence="2" id="KW-1133">Transmembrane helix</keyword>
<evidence type="ECO:0000259" key="3">
    <source>
        <dbReference type="Pfam" id="PF23247"/>
    </source>
</evidence>
<keyword evidence="5" id="KW-1185">Reference proteome</keyword>
<keyword evidence="1" id="KW-0611">Plant defense</keyword>
<dbReference type="Proteomes" id="UP001054252">
    <property type="component" value="Unassembled WGS sequence"/>
</dbReference>
<keyword evidence="2" id="KW-0472">Membrane</keyword>
<evidence type="ECO:0000313" key="5">
    <source>
        <dbReference type="Proteomes" id="UP001054252"/>
    </source>
</evidence>
<reference evidence="4 5" key="1">
    <citation type="journal article" date="2021" name="Commun. Biol.">
        <title>The genome of Shorea leprosula (Dipterocarpaceae) highlights the ecological relevance of drought in aseasonal tropical rainforests.</title>
        <authorList>
            <person name="Ng K.K.S."/>
            <person name="Kobayashi M.J."/>
            <person name="Fawcett J.A."/>
            <person name="Hatakeyama M."/>
            <person name="Paape T."/>
            <person name="Ng C.H."/>
            <person name="Ang C.C."/>
            <person name="Tnah L.H."/>
            <person name="Lee C.T."/>
            <person name="Nishiyama T."/>
            <person name="Sese J."/>
            <person name="O'Brien M.J."/>
            <person name="Copetti D."/>
            <person name="Mohd Noor M.I."/>
            <person name="Ong R.C."/>
            <person name="Putra M."/>
            <person name="Sireger I.Z."/>
            <person name="Indrioko S."/>
            <person name="Kosugi Y."/>
            <person name="Izuno A."/>
            <person name="Isagi Y."/>
            <person name="Lee S.L."/>
            <person name="Shimizu K.K."/>
        </authorList>
    </citation>
    <scope>NUCLEOTIDE SEQUENCE [LARGE SCALE GENOMIC DNA]</scope>
    <source>
        <strain evidence="4">214</strain>
    </source>
</reference>
<accession>A0AAV5M327</accession>
<proteinExistence type="predicted"/>
<name>A0AAV5M327_9ROSI</name>
<feature type="transmembrane region" description="Helical" evidence="2">
    <location>
        <begin position="480"/>
        <end position="501"/>
    </location>
</feature>
<feature type="domain" description="Disease resistance protein At4g27190-like leucine-rich repeats" evidence="3">
    <location>
        <begin position="219"/>
        <end position="324"/>
    </location>
</feature>
<dbReference type="InterPro" id="IPR057135">
    <property type="entry name" value="At4g27190-like_LRR"/>
</dbReference>
<dbReference type="SUPFAM" id="SSF52047">
    <property type="entry name" value="RNI-like"/>
    <property type="match status" value="1"/>
</dbReference>
<dbReference type="AlphaFoldDB" id="A0AAV5M327"/>
<evidence type="ECO:0000256" key="1">
    <source>
        <dbReference type="ARBA" id="ARBA00022821"/>
    </source>
</evidence>
<dbReference type="InterPro" id="IPR032675">
    <property type="entry name" value="LRR_dom_sf"/>
</dbReference>
<evidence type="ECO:0000313" key="4">
    <source>
        <dbReference type="EMBL" id="GKV44196.1"/>
    </source>
</evidence>
<dbReference type="InterPro" id="IPR050905">
    <property type="entry name" value="Plant_NBS-LRR"/>
</dbReference>
<gene>
    <name evidence="4" type="ORF">SLEP1_g51398</name>
</gene>
<dbReference type="EMBL" id="BPVZ01000178">
    <property type="protein sequence ID" value="GKV44196.1"/>
    <property type="molecule type" value="Genomic_DNA"/>
</dbReference>
<sequence length="502" mass="57988">MVESFKQLEALEISRCKEMQVVILIEELVEKEKTSQTMFPKLDNLQLVDLQQLIRFCSNCISFGEVYEAQEFSGSGSQVVAAAQSKLVETDVTRLVFPRVTYLELRRLPNFKGFFPKIHITKWPLLKRMLVEQCDKVKTFASEFPSIEITFGDNQLERQTQDPMFWIGKDCLKMVRFSFKFSSEQEKETTDGRREELLVKKEPNIFIEVFFCDEVEIPNLEKLTLSSINTKQIWNSHLSSISSFAQNLTKLKVVNCSNLKYLFTFSMVKSFAQLEELGVSGCEMMEVVILTEGTVEEEKICQTVFPKLETLILNDLPQLATFCSNCDSLGKISDSERVNFDTRSQKLLATQSTLVETEATELVFSQVTELILRLLPKFKSFFPQTHITEWPSLELLVVIDCHGAQIVASRTEMTHKDSQLERESQHLMFWISKATFPSLERLVVKWNDNMKIQCGHHPEEYFECLINILKKALVIILKKIMLMVLNIDVAVYILSLIIIYMY</sequence>
<dbReference type="Pfam" id="PF23247">
    <property type="entry name" value="LRR_RPS2"/>
    <property type="match status" value="1"/>
</dbReference>
<dbReference type="PANTHER" id="PTHR33463:SF209">
    <property type="entry name" value="DISEASE RESISTANCE PROTEIN RPS2-LIKE"/>
    <property type="match status" value="1"/>
</dbReference>
<keyword evidence="2" id="KW-0812">Transmembrane</keyword>
<comment type="caution">
    <text evidence="4">The sequence shown here is derived from an EMBL/GenBank/DDBJ whole genome shotgun (WGS) entry which is preliminary data.</text>
</comment>
<dbReference type="Gene3D" id="3.80.10.10">
    <property type="entry name" value="Ribonuclease Inhibitor"/>
    <property type="match status" value="1"/>
</dbReference>
<organism evidence="4 5">
    <name type="scientific">Rubroshorea leprosula</name>
    <dbReference type="NCBI Taxonomy" id="152421"/>
    <lineage>
        <taxon>Eukaryota</taxon>
        <taxon>Viridiplantae</taxon>
        <taxon>Streptophyta</taxon>
        <taxon>Embryophyta</taxon>
        <taxon>Tracheophyta</taxon>
        <taxon>Spermatophyta</taxon>
        <taxon>Magnoliopsida</taxon>
        <taxon>eudicotyledons</taxon>
        <taxon>Gunneridae</taxon>
        <taxon>Pentapetalae</taxon>
        <taxon>rosids</taxon>
        <taxon>malvids</taxon>
        <taxon>Malvales</taxon>
        <taxon>Dipterocarpaceae</taxon>
        <taxon>Rubroshorea</taxon>
    </lineage>
</organism>
<dbReference type="PANTHER" id="PTHR33463">
    <property type="entry name" value="NB-ARC DOMAIN-CONTAINING PROTEIN-RELATED"/>
    <property type="match status" value="1"/>
</dbReference>
<evidence type="ECO:0000256" key="2">
    <source>
        <dbReference type="SAM" id="Phobius"/>
    </source>
</evidence>